<accession>A0A4P7BWR9</accession>
<dbReference type="Proteomes" id="UP000294325">
    <property type="component" value="Chromosome"/>
</dbReference>
<feature type="transmembrane region" description="Helical" evidence="1">
    <location>
        <begin position="27"/>
        <end position="46"/>
    </location>
</feature>
<evidence type="ECO:0000313" key="3">
    <source>
        <dbReference type="EMBL" id="QBQ53669.1"/>
    </source>
</evidence>
<organism evidence="3 4">
    <name type="scientific">Nitrosococcus wardiae</name>
    <dbReference type="NCBI Taxonomy" id="1814290"/>
    <lineage>
        <taxon>Bacteria</taxon>
        <taxon>Pseudomonadati</taxon>
        <taxon>Pseudomonadota</taxon>
        <taxon>Gammaproteobacteria</taxon>
        <taxon>Chromatiales</taxon>
        <taxon>Chromatiaceae</taxon>
        <taxon>Nitrosococcus</taxon>
    </lineage>
</organism>
<feature type="transmembrane region" description="Helical" evidence="1">
    <location>
        <begin position="91"/>
        <end position="111"/>
    </location>
</feature>
<proteinExistence type="predicted"/>
<dbReference type="InterPro" id="IPR019251">
    <property type="entry name" value="DUF2231_TM"/>
</dbReference>
<keyword evidence="1" id="KW-1133">Transmembrane helix</keyword>
<sequence length="159" mass="17300">MANTQMPQQEGVKSTAAIGGHPVHPMLIPFPIAFLVGALLTDLTYLGTTDFFWARASLWLIAAGFISGALAAVFGLTDFMTIPRVREHNIAWIHFLGNATVLLLALINWLLRLGEPVASILPWGLLLSALTTVILLVTGWYGGELAYRHKIGVVDHESQ</sequence>
<name>A0A4P7BWR9_9GAMM</name>
<dbReference type="EMBL" id="CP038033">
    <property type="protein sequence ID" value="QBQ53669.1"/>
    <property type="molecule type" value="Genomic_DNA"/>
</dbReference>
<evidence type="ECO:0000256" key="1">
    <source>
        <dbReference type="SAM" id="Phobius"/>
    </source>
</evidence>
<dbReference type="Pfam" id="PF09990">
    <property type="entry name" value="DUF2231"/>
    <property type="match status" value="1"/>
</dbReference>
<dbReference type="InterPro" id="IPR016923">
    <property type="entry name" value="UCP029509"/>
</dbReference>
<evidence type="ECO:0000259" key="2">
    <source>
        <dbReference type="Pfam" id="PF09990"/>
    </source>
</evidence>
<reference evidence="3 4" key="1">
    <citation type="submission" date="2019-03" db="EMBL/GenBank/DDBJ databases">
        <title>The genome sequence of Nitrosococcus wardiae strain D1FHST reveals the archetypal metabolic capacity of ammonia-oxidizing Gammaproteobacteria.</title>
        <authorList>
            <person name="Wang L."/>
            <person name="Lim C.K."/>
            <person name="Hanson T.E."/>
            <person name="Dang H."/>
            <person name="Klotz M.G."/>
        </authorList>
    </citation>
    <scope>NUCLEOTIDE SEQUENCE [LARGE SCALE GENOMIC DNA]</scope>
    <source>
        <strain evidence="3 4">D1FHS</strain>
    </source>
</reference>
<feature type="transmembrane region" description="Helical" evidence="1">
    <location>
        <begin position="58"/>
        <end position="79"/>
    </location>
</feature>
<dbReference type="RefSeq" id="WP_134356681.1">
    <property type="nucleotide sequence ID" value="NZ_CP038033.1"/>
</dbReference>
<gene>
    <name evidence="3" type="ORF">E3U44_03450</name>
</gene>
<keyword evidence="4" id="KW-1185">Reference proteome</keyword>
<dbReference type="AlphaFoldDB" id="A0A4P7BWR9"/>
<dbReference type="OrthoDB" id="2873672at2"/>
<feature type="domain" description="DUF2231" evidence="2">
    <location>
        <begin position="20"/>
        <end position="154"/>
    </location>
</feature>
<protein>
    <submittedName>
        <fullName evidence="3">DUF2231 domain-containing protein</fullName>
    </submittedName>
</protein>
<keyword evidence="1" id="KW-0472">Membrane</keyword>
<dbReference type="KEGG" id="nwr:E3U44_03450"/>
<keyword evidence="1" id="KW-0812">Transmembrane</keyword>
<evidence type="ECO:0000313" key="4">
    <source>
        <dbReference type="Proteomes" id="UP000294325"/>
    </source>
</evidence>
<feature type="transmembrane region" description="Helical" evidence="1">
    <location>
        <begin position="123"/>
        <end position="142"/>
    </location>
</feature>
<dbReference type="PIRSF" id="PIRSF029509">
    <property type="entry name" value="UCP029509"/>
    <property type="match status" value="1"/>
</dbReference>